<evidence type="ECO:0000313" key="4">
    <source>
        <dbReference type="Proteomes" id="UP001166674"/>
    </source>
</evidence>
<dbReference type="Proteomes" id="UP001166674">
    <property type="component" value="Unassembled WGS sequence"/>
</dbReference>
<accession>A0AA41T358</accession>
<dbReference type="AlphaFoldDB" id="A0AA41T358"/>
<gene>
    <name evidence="3" type="ORF">SUZIE_164785</name>
</gene>
<dbReference type="Pfam" id="PF05811">
    <property type="entry name" value="DUF842"/>
    <property type="match status" value="1"/>
</dbReference>
<organism evidence="3 4">
    <name type="scientific">Sciurus carolinensis</name>
    <name type="common">Eastern gray squirrel</name>
    <dbReference type="NCBI Taxonomy" id="30640"/>
    <lineage>
        <taxon>Eukaryota</taxon>
        <taxon>Metazoa</taxon>
        <taxon>Chordata</taxon>
        <taxon>Craniata</taxon>
        <taxon>Vertebrata</taxon>
        <taxon>Euteleostomi</taxon>
        <taxon>Mammalia</taxon>
        <taxon>Eutheria</taxon>
        <taxon>Euarchontoglires</taxon>
        <taxon>Glires</taxon>
        <taxon>Rodentia</taxon>
        <taxon>Sciuromorpha</taxon>
        <taxon>Sciuridae</taxon>
        <taxon>Sciurinae</taxon>
        <taxon>Sciurini</taxon>
        <taxon>Sciurus</taxon>
    </lineage>
</organism>
<protein>
    <recommendedName>
        <fullName evidence="2">Protein FAM136A</fullName>
    </recommendedName>
</protein>
<evidence type="ECO:0000256" key="1">
    <source>
        <dbReference type="ARBA" id="ARBA00009952"/>
    </source>
</evidence>
<reference evidence="3" key="1">
    <citation type="submission" date="2020-03" db="EMBL/GenBank/DDBJ databases">
        <title>Studies in the Genomics of Life Span.</title>
        <authorList>
            <person name="Glass D."/>
        </authorList>
    </citation>
    <scope>NUCLEOTIDE SEQUENCE</scope>
    <source>
        <strain evidence="3">SUZIE</strain>
        <tissue evidence="3">Muscle</tissue>
    </source>
</reference>
<evidence type="ECO:0000313" key="3">
    <source>
        <dbReference type="EMBL" id="MBZ3881807.1"/>
    </source>
</evidence>
<comment type="similarity">
    <text evidence="1">Belongs to the FAM136 family.</text>
</comment>
<dbReference type="PANTHER" id="PTHR21096:SF0">
    <property type="entry name" value="PROTEIN FAM136A"/>
    <property type="match status" value="1"/>
</dbReference>
<comment type="caution">
    <text evidence="3">The sequence shown here is derived from an EMBL/GenBank/DDBJ whole genome shotgun (WGS) entry which is preliminary data.</text>
</comment>
<keyword evidence="4" id="KW-1185">Reference proteome</keyword>
<dbReference type="GO" id="GO:0005737">
    <property type="term" value="C:cytoplasm"/>
    <property type="evidence" value="ECO:0007669"/>
    <property type="project" value="TreeGrafter"/>
</dbReference>
<dbReference type="EMBL" id="JAATJV010378812">
    <property type="protein sequence ID" value="MBZ3881807.1"/>
    <property type="molecule type" value="Genomic_DNA"/>
</dbReference>
<sequence length="102" mass="11586">MVKNVERENIWKMQGVKFQGSACFCENNNPSSMQQVYQCIECCHAPLTQVQASMTRELEKVLDCMVGYTMHCNNEAKESMDAGCEELQVNQQLGQLNEQVCT</sequence>
<proteinExistence type="inferred from homology"/>
<dbReference type="InterPro" id="IPR008560">
    <property type="entry name" value="DUF842_euk"/>
</dbReference>
<evidence type="ECO:0000256" key="2">
    <source>
        <dbReference type="ARBA" id="ARBA00017657"/>
    </source>
</evidence>
<dbReference type="PANTHER" id="PTHR21096">
    <property type="entry name" value="PROTEIN FAM136A"/>
    <property type="match status" value="1"/>
</dbReference>
<name>A0AA41T358_SCICA</name>